<organism evidence="2 3">
    <name type="scientific">Gregarina niphandrodes</name>
    <name type="common">Septate eugregarine</name>
    <dbReference type="NCBI Taxonomy" id="110365"/>
    <lineage>
        <taxon>Eukaryota</taxon>
        <taxon>Sar</taxon>
        <taxon>Alveolata</taxon>
        <taxon>Apicomplexa</taxon>
        <taxon>Conoidasida</taxon>
        <taxon>Gregarinasina</taxon>
        <taxon>Eugregarinorida</taxon>
        <taxon>Gregarinidae</taxon>
        <taxon>Gregarina</taxon>
    </lineage>
</organism>
<protein>
    <submittedName>
        <fullName evidence="2">Uncharacterized protein</fullName>
    </submittedName>
</protein>
<keyword evidence="3" id="KW-1185">Reference proteome</keyword>
<feature type="region of interest" description="Disordered" evidence="1">
    <location>
        <begin position="1"/>
        <end position="26"/>
    </location>
</feature>
<dbReference type="Proteomes" id="UP000019763">
    <property type="component" value="Unassembled WGS sequence"/>
</dbReference>
<reference evidence="2" key="1">
    <citation type="submission" date="2013-12" db="EMBL/GenBank/DDBJ databases">
        <authorList>
            <person name="Omoto C.K."/>
            <person name="Sibley D."/>
            <person name="Venepally P."/>
            <person name="Hadjithomas M."/>
            <person name="Karamycheva S."/>
            <person name="Brunk B."/>
            <person name="Roos D."/>
            <person name="Caler E."/>
            <person name="Lorenzi H."/>
        </authorList>
    </citation>
    <scope>NUCLEOTIDE SEQUENCE</scope>
</reference>
<feature type="compositionally biased region" description="Pro residues" evidence="1">
    <location>
        <begin position="12"/>
        <end position="26"/>
    </location>
</feature>
<feature type="region of interest" description="Disordered" evidence="1">
    <location>
        <begin position="55"/>
        <end position="118"/>
    </location>
</feature>
<gene>
    <name evidence="2" type="ORF">GNI_100520</name>
</gene>
<name>A0A023B4M4_GRENI</name>
<evidence type="ECO:0000313" key="2">
    <source>
        <dbReference type="EMBL" id="EZG56849.1"/>
    </source>
</evidence>
<dbReference type="EMBL" id="AFNH02000754">
    <property type="protein sequence ID" value="EZG56849.1"/>
    <property type="molecule type" value="Genomic_DNA"/>
</dbReference>
<evidence type="ECO:0000256" key="1">
    <source>
        <dbReference type="SAM" id="MobiDB-lite"/>
    </source>
</evidence>
<accession>A0A023B4M4</accession>
<dbReference type="AlphaFoldDB" id="A0A023B4M4"/>
<comment type="caution">
    <text evidence="2">The sequence shown here is derived from an EMBL/GenBank/DDBJ whole genome shotgun (WGS) entry which is preliminary data.</text>
</comment>
<proteinExistence type="predicted"/>
<dbReference type="GeneID" id="22913551"/>
<dbReference type="VEuPathDB" id="CryptoDB:GNI_100520"/>
<sequence>MKFKKTVYYGPDLPPNPDPRDYFPPPLACDRAAAAQPACNDPECQFRSPNVPRTATQSAACARPAGYTQPAAQPADNSSPGYGQPCYGPSGYFVPQQCSPRQPDSSYEAAPSGAPAGQRWNWKNLFPWNGRQDAGRQAPAFTAPARRLPAQGVRLPVQSVRPDWGVRGPSVSGTRAAPVYAMDTTTPSGWRLMSGAPDLCSACQTGNGDCCCKAASDLQGTLRAAKLVTPAGAPDEQTADVDGHKVAHRKQWDSAVEELLTKEPLHIHTVILPPGISPGDPRLANARVVAQRTYTTNAPEFPKEAFYGSIDPALGVSFSN</sequence>
<dbReference type="RefSeq" id="XP_011131133.1">
    <property type="nucleotide sequence ID" value="XM_011132831.1"/>
</dbReference>
<evidence type="ECO:0000313" key="3">
    <source>
        <dbReference type="Proteomes" id="UP000019763"/>
    </source>
</evidence>
<feature type="compositionally biased region" description="Polar residues" evidence="1">
    <location>
        <begin position="96"/>
        <end position="105"/>
    </location>
</feature>